<organism evidence="1 2">
    <name type="scientific">Daphnia galeata</name>
    <dbReference type="NCBI Taxonomy" id="27404"/>
    <lineage>
        <taxon>Eukaryota</taxon>
        <taxon>Metazoa</taxon>
        <taxon>Ecdysozoa</taxon>
        <taxon>Arthropoda</taxon>
        <taxon>Crustacea</taxon>
        <taxon>Branchiopoda</taxon>
        <taxon>Diplostraca</taxon>
        <taxon>Cladocera</taxon>
        <taxon>Anomopoda</taxon>
        <taxon>Daphniidae</taxon>
        <taxon>Daphnia</taxon>
    </lineage>
</organism>
<dbReference type="EMBL" id="CAKKLH010000134">
    <property type="protein sequence ID" value="CAH0104281.1"/>
    <property type="molecule type" value="Genomic_DNA"/>
</dbReference>
<gene>
    <name evidence="1" type="ORF">DGAL_LOCUS7047</name>
</gene>
<evidence type="ECO:0000313" key="1">
    <source>
        <dbReference type="EMBL" id="CAH0104281.1"/>
    </source>
</evidence>
<sequence>MYASKHVDGNANAPYEIILEKTEKSDLEQLAERIKVLKQSEFRVSKWAKINENSPIKHLSEVCCVVLSKTPRLIYKGALVPFQDSQLSLNFDDVLHSTPIVNKNCSRIRSFGEDNFEKATPSKLLNTIPFDSKIHSDHVPSGQLVEASKSTPIDSTALDSGIINSDYVPSDSEDVNAQEIMSQIFPLGMSACARLRCTRGFTSSYSSQEQKGCCHPFVAFSLLSSRRFSQPGRSFKGDEDSFHEIVDNQVSVTLDSVSDAFLNNSKEILKKLLFLKSDVCGLKDEFSINCSGLGTPDLICRDIRAVELRKKAYLMVATLAAQAPKRPSSNFQKTKVMLIQLRI</sequence>
<keyword evidence="2" id="KW-1185">Reference proteome</keyword>
<dbReference type="Proteomes" id="UP000789390">
    <property type="component" value="Unassembled WGS sequence"/>
</dbReference>
<dbReference type="OrthoDB" id="10634996at2759"/>
<protein>
    <submittedName>
        <fullName evidence="1">Uncharacterized protein</fullName>
    </submittedName>
</protein>
<proteinExistence type="predicted"/>
<comment type="caution">
    <text evidence="1">The sequence shown here is derived from an EMBL/GenBank/DDBJ whole genome shotgun (WGS) entry which is preliminary data.</text>
</comment>
<accession>A0A8J2RKS8</accession>
<reference evidence="1" key="1">
    <citation type="submission" date="2021-11" db="EMBL/GenBank/DDBJ databases">
        <authorList>
            <person name="Schell T."/>
        </authorList>
    </citation>
    <scope>NUCLEOTIDE SEQUENCE</scope>
    <source>
        <strain evidence="1">M5</strain>
    </source>
</reference>
<dbReference type="AlphaFoldDB" id="A0A8J2RKS8"/>
<evidence type="ECO:0000313" key="2">
    <source>
        <dbReference type="Proteomes" id="UP000789390"/>
    </source>
</evidence>
<name>A0A8J2RKS8_9CRUS</name>